<evidence type="ECO:0000259" key="2">
    <source>
        <dbReference type="Pfam" id="PF13629"/>
    </source>
</evidence>
<reference evidence="3 4" key="1">
    <citation type="submission" date="2018-06" db="EMBL/GenBank/DDBJ databases">
        <title>Draft Whole-Genome Sequence of the purple photosynthetic bacterium Rhodospeudomonas palustris XCP.</title>
        <authorList>
            <person name="Rayyan A."/>
            <person name="Meyer T.E."/>
            <person name="Kyndt J.A."/>
        </authorList>
    </citation>
    <scope>NUCLEOTIDE SEQUENCE [LARGE SCALE GENOMIC DNA]</scope>
    <source>
        <strain evidence="3 4">XCP</strain>
    </source>
</reference>
<dbReference type="Pfam" id="PF13629">
    <property type="entry name" value="T2SS-T3SS_pil_N"/>
    <property type="match status" value="1"/>
</dbReference>
<proteinExistence type="predicted"/>
<evidence type="ECO:0000256" key="1">
    <source>
        <dbReference type="SAM" id="SignalP"/>
    </source>
</evidence>
<name>A0A323UDQ2_RHOPL</name>
<comment type="caution">
    <text evidence="3">The sequence shown here is derived from an EMBL/GenBank/DDBJ whole genome shotgun (WGS) entry which is preliminary data.</text>
</comment>
<feature type="signal peptide" evidence="1">
    <location>
        <begin position="1"/>
        <end position="30"/>
    </location>
</feature>
<dbReference type="InterPro" id="IPR032789">
    <property type="entry name" value="T2SS-T3SS_pil_N"/>
</dbReference>
<sequence length="164" mass="17334">MSSFRFARRFSAVLFVPSLLVGLCSAPAIAGTEDSISVSVDQAKLIKLPQDVATIVVGNPLIADVSLQPGGMVVITGKGYGATNVIAMDRKGMVVADRVIQVEGPADKVVTVYRGTNRESYSCAPICERRMTLGDSEAYFKSTMEQAGKLNEQASSASVATRAN</sequence>
<organism evidence="3 4">
    <name type="scientific">Rhodopseudomonas palustris</name>
    <dbReference type="NCBI Taxonomy" id="1076"/>
    <lineage>
        <taxon>Bacteria</taxon>
        <taxon>Pseudomonadati</taxon>
        <taxon>Pseudomonadota</taxon>
        <taxon>Alphaproteobacteria</taxon>
        <taxon>Hyphomicrobiales</taxon>
        <taxon>Nitrobacteraceae</taxon>
        <taxon>Rhodopseudomonas</taxon>
    </lineage>
</organism>
<dbReference type="EMBL" id="QKQS01000042">
    <property type="protein sequence ID" value="PZA09106.1"/>
    <property type="molecule type" value="Genomic_DNA"/>
</dbReference>
<protein>
    <submittedName>
        <fullName evidence="3">Pilus assembly protein CpaC</fullName>
    </submittedName>
</protein>
<dbReference type="OrthoDB" id="9815749at2"/>
<dbReference type="RefSeq" id="WP_110788868.1">
    <property type="nucleotide sequence ID" value="NZ_QKQS01000042.1"/>
</dbReference>
<accession>A0A323UDQ2</accession>
<feature type="domain" description="Pilus formation protein N-terminal" evidence="2">
    <location>
        <begin position="33"/>
        <end position="103"/>
    </location>
</feature>
<feature type="chain" id="PRO_5016322590" evidence="1">
    <location>
        <begin position="31"/>
        <end position="164"/>
    </location>
</feature>
<dbReference type="AlphaFoldDB" id="A0A323UDQ2"/>
<gene>
    <name evidence="3" type="ORF">DNX69_25815</name>
</gene>
<evidence type="ECO:0000313" key="4">
    <source>
        <dbReference type="Proteomes" id="UP000248134"/>
    </source>
</evidence>
<evidence type="ECO:0000313" key="3">
    <source>
        <dbReference type="EMBL" id="PZA09106.1"/>
    </source>
</evidence>
<dbReference type="Proteomes" id="UP000248134">
    <property type="component" value="Unassembled WGS sequence"/>
</dbReference>
<keyword evidence="1" id="KW-0732">Signal</keyword>